<evidence type="ECO:0000256" key="7">
    <source>
        <dbReference type="RuleBase" id="RU367134"/>
    </source>
</evidence>
<proteinExistence type="inferred from homology"/>
<dbReference type="EMBL" id="CAXAMN010007557">
    <property type="protein sequence ID" value="CAK9021907.1"/>
    <property type="molecule type" value="Genomic_DNA"/>
</dbReference>
<name>A0ABP0K6Y8_9DINO</name>
<comment type="caution">
    <text evidence="9">The sequence shown here is derived from an EMBL/GenBank/DDBJ whole genome shotgun (WGS) entry which is preliminary data.</text>
</comment>
<accession>A0ABP0K6Y8</accession>
<dbReference type="PANTHER" id="PTHR24350">
    <property type="entry name" value="SERINE/THREONINE-PROTEIN KINASE IAL-RELATED"/>
    <property type="match status" value="1"/>
</dbReference>
<dbReference type="Pfam" id="PF00069">
    <property type="entry name" value="Pkinase"/>
    <property type="match status" value="1"/>
</dbReference>
<protein>
    <recommendedName>
        <fullName evidence="7">Aurora kinase</fullName>
        <ecNumber evidence="7">2.7.11.1</ecNumber>
    </recommendedName>
</protein>
<keyword evidence="10" id="KW-1185">Reference proteome</keyword>
<evidence type="ECO:0000256" key="6">
    <source>
        <dbReference type="PROSITE-ProRule" id="PRU10141"/>
    </source>
</evidence>
<reference evidence="9 10" key="1">
    <citation type="submission" date="2024-02" db="EMBL/GenBank/DDBJ databases">
        <authorList>
            <person name="Chen Y."/>
            <person name="Shah S."/>
            <person name="Dougan E. K."/>
            <person name="Thang M."/>
            <person name="Chan C."/>
        </authorList>
    </citation>
    <scope>NUCLEOTIDE SEQUENCE [LARGE SCALE GENOMIC DNA]</scope>
</reference>
<dbReference type="CDD" id="cd14007">
    <property type="entry name" value="STKc_Aurora"/>
    <property type="match status" value="1"/>
</dbReference>
<dbReference type="PROSITE" id="PS50011">
    <property type="entry name" value="PROTEIN_KINASE_DOM"/>
    <property type="match status" value="1"/>
</dbReference>
<dbReference type="InterPro" id="IPR017441">
    <property type="entry name" value="Protein_kinase_ATP_BS"/>
</dbReference>
<keyword evidence="2 7" id="KW-0808">Transferase</keyword>
<gene>
    <name evidence="9" type="ORF">CCMP2556_LOCUS14613</name>
</gene>
<keyword evidence="5 6" id="KW-0067">ATP-binding</keyword>
<dbReference type="PROSITE" id="PS00108">
    <property type="entry name" value="PROTEIN_KINASE_ST"/>
    <property type="match status" value="1"/>
</dbReference>
<evidence type="ECO:0000313" key="9">
    <source>
        <dbReference type="EMBL" id="CAK9021907.1"/>
    </source>
</evidence>
<dbReference type="EC" id="2.7.11.1" evidence="7"/>
<dbReference type="InterPro" id="IPR011009">
    <property type="entry name" value="Kinase-like_dom_sf"/>
</dbReference>
<dbReference type="InterPro" id="IPR000719">
    <property type="entry name" value="Prot_kinase_dom"/>
</dbReference>
<evidence type="ECO:0000259" key="8">
    <source>
        <dbReference type="PROSITE" id="PS50011"/>
    </source>
</evidence>
<feature type="domain" description="Protein kinase" evidence="8">
    <location>
        <begin position="548"/>
        <end position="798"/>
    </location>
</feature>
<dbReference type="Pfam" id="PF14295">
    <property type="entry name" value="PAN_4"/>
    <property type="match status" value="3"/>
</dbReference>
<comment type="catalytic activity">
    <reaction evidence="7">
        <text>L-threonyl-[protein] + ATP = O-phospho-L-threonyl-[protein] + ADP + H(+)</text>
        <dbReference type="Rhea" id="RHEA:46608"/>
        <dbReference type="Rhea" id="RHEA-COMP:11060"/>
        <dbReference type="Rhea" id="RHEA-COMP:11605"/>
        <dbReference type="ChEBI" id="CHEBI:15378"/>
        <dbReference type="ChEBI" id="CHEBI:30013"/>
        <dbReference type="ChEBI" id="CHEBI:30616"/>
        <dbReference type="ChEBI" id="CHEBI:61977"/>
        <dbReference type="ChEBI" id="CHEBI:456216"/>
        <dbReference type="EC" id="2.7.11.1"/>
    </reaction>
</comment>
<evidence type="ECO:0000256" key="4">
    <source>
        <dbReference type="ARBA" id="ARBA00022777"/>
    </source>
</evidence>
<keyword evidence="3 6" id="KW-0547">Nucleotide-binding</keyword>
<dbReference type="Gene3D" id="1.10.510.10">
    <property type="entry name" value="Transferase(Phosphotransferase) domain 1"/>
    <property type="match status" value="1"/>
</dbReference>
<feature type="binding site" evidence="6">
    <location>
        <position position="577"/>
    </location>
    <ligand>
        <name>ATP</name>
        <dbReference type="ChEBI" id="CHEBI:30616"/>
    </ligand>
</feature>
<evidence type="ECO:0000256" key="1">
    <source>
        <dbReference type="ARBA" id="ARBA00022527"/>
    </source>
</evidence>
<keyword evidence="1 7" id="KW-0723">Serine/threonine-protein kinase</keyword>
<evidence type="ECO:0000256" key="5">
    <source>
        <dbReference type="ARBA" id="ARBA00022840"/>
    </source>
</evidence>
<evidence type="ECO:0000256" key="2">
    <source>
        <dbReference type="ARBA" id="ARBA00022679"/>
    </source>
</evidence>
<keyword evidence="4 7" id="KW-0418">Kinase</keyword>
<dbReference type="InterPro" id="IPR008271">
    <property type="entry name" value="Ser/Thr_kinase_AS"/>
</dbReference>
<dbReference type="InterPro" id="IPR030616">
    <property type="entry name" value="Aur-like"/>
</dbReference>
<comment type="catalytic activity">
    <reaction evidence="7">
        <text>L-seryl-[protein] + ATP = O-phospho-L-seryl-[protein] + ADP + H(+)</text>
        <dbReference type="Rhea" id="RHEA:17989"/>
        <dbReference type="Rhea" id="RHEA-COMP:9863"/>
        <dbReference type="Rhea" id="RHEA-COMP:11604"/>
        <dbReference type="ChEBI" id="CHEBI:15378"/>
        <dbReference type="ChEBI" id="CHEBI:29999"/>
        <dbReference type="ChEBI" id="CHEBI:30616"/>
        <dbReference type="ChEBI" id="CHEBI:83421"/>
        <dbReference type="ChEBI" id="CHEBI:456216"/>
        <dbReference type="EC" id="2.7.11.1"/>
    </reaction>
</comment>
<evidence type="ECO:0000256" key="3">
    <source>
        <dbReference type="ARBA" id="ARBA00022741"/>
    </source>
</evidence>
<dbReference type="PROSITE" id="PS00107">
    <property type="entry name" value="PROTEIN_KINASE_ATP"/>
    <property type="match status" value="1"/>
</dbReference>
<comment type="similarity">
    <text evidence="7">Belongs to the protein kinase superfamily. Ser/Thr protein kinase family. Aurora subfamily.</text>
</comment>
<evidence type="ECO:0000313" key="10">
    <source>
        <dbReference type="Proteomes" id="UP001642484"/>
    </source>
</evidence>
<sequence length="818" mass="91359">MDDCDGIEWYPDTEGHDGMDCHKYPGTQSTGTSTNPIMQGGGRYRDAQCYIRNGCRNTFATFDQSCRDQNGVDVRGDPMPAGDSSLADCKAACIATEACVGIEWYDETYGYAYSDVKCHKFPATNPVPNFDGWPRTADNPILQGGGSYRDGECHVRHCFITAEFTHFEGYCRDFAGIDVPADPLPASTLEACKEACAAMDDCDGIEWYPDTEGHDGMDCHKYPGTQSTGTSTNPIMQGGGRYRGAQCYIRNGCRNTFATFDQSCRDQNGVDVRGDPMPAGDSSLADCKAACIAAEGCEGIEWALNQLADGSAGQSFPAVSVASSPFPLLWLPQWLAEEEITEILLEAKDRRFMGRYLTYHTTSYDQLEIVVQMFAPPSHSSLNSELGVRSSESLVLSSGPWVQRLRGRAAALVGLAPQYAEPPQLVKRAEDAEDAAQKIALNLWIRDRPVPWDLFNRFGKADLRGVWSPRSSELDVAARAEGAPQQHGGEVRLLLRIAQGHDVSPDIFGHFQRREKGFEVVSPRDLPPPPPEDMALGTEIPWFSLNDIDVGKRLGAGKFGSVYVARCRRTGFIFALKVLDKRQLIKHRVEHQLRREIEIQSHCRHVNILRLYTFFHDEKRVYLCLEMAPGGELYGLLQSRGTFSEARSAWYFKQMVEAIQYCHSKHIIHRDIKPENILIGLKDTLKIADFGWAVHAPSSRRETFCGTLDYLPPEMVVNKKYHSRVDIWGLGVLLYEFMVGKPPFEDQSEKGTYRKIKLGNPQFPPQMTREAKDLIARLLHKNPSERLTLEEVLAHPWISLNCTGENAKKLQASYGGIL</sequence>
<organism evidence="9 10">
    <name type="scientific">Durusdinium trenchii</name>
    <dbReference type="NCBI Taxonomy" id="1381693"/>
    <lineage>
        <taxon>Eukaryota</taxon>
        <taxon>Sar</taxon>
        <taxon>Alveolata</taxon>
        <taxon>Dinophyceae</taxon>
        <taxon>Suessiales</taxon>
        <taxon>Symbiodiniaceae</taxon>
        <taxon>Durusdinium</taxon>
    </lineage>
</organism>
<dbReference type="InterPro" id="IPR003609">
    <property type="entry name" value="Pan_app"/>
</dbReference>
<dbReference type="Proteomes" id="UP001642484">
    <property type="component" value="Unassembled WGS sequence"/>
</dbReference>
<dbReference type="SUPFAM" id="SSF56112">
    <property type="entry name" value="Protein kinase-like (PK-like)"/>
    <property type="match status" value="1"/>
</dbReference>
<dbReference type="SMART" id="SM00220">
    <property type="entry name" value="S_TKc"/>
    <property type="match status" value="1"/>
</dbReference>